<proteinExistence type="inferred from homology"/>
<evidence type="ECO:0000256" key="1">
    <source>
        <dbReference type="ARBA" id="ARBA00022490"/>
    </source>
</evidence>
<accession>A0A101FFZ7</accession>
<name>A0A101FFZ7_9THEO</name>
<dbReference type="PANTHER" id="PTHR30135:SF3">
    <property type="entry name" value="GLUCONEOGENESIS FACTOR-RELATED"/>
    <property type="match status" value="1"/>
</dbReference>
<keyword evidence="1 2" id="KW-0963">Cytoplasm</keyword>
<evidence type="ECO:0000313" key="3">
    <source>
        <dbReference type="EMBL" id="KUK36272.1"/>
    </source>
</evidence>
<comment type="similarity">
    <text evidence="2">Belongs to the gluconeogenesis factor family.</text>
</comment>
<dbReference type="GO" id="GO:0005737">
    <property type="term" value="C:cytoplasm"/>
    <property type="evidence" value="ECO:0007669"/>
    <property type="project" value="UniProtKB-SubCell"/>
</dbReference>
<organism evidence="3 4">
    <name type="scientific">Thermacetogenium phaeum</name>
    <dbReference type="NCBI Taxonomy" id="85874"/>
    <lineage>
        <taxon>Bacteria</taxon>
        <taxon>Bacillati</taxon>
        <taxon>Bacillota</taxon>
        <taxon>Clostridia</taxon>
        <taxon>Thermoanaerobacterales</taxon>
        <taxon>Thermoanaerobacteraceae</taxon>
        <taxon>Thermacetogenium</taxon>
    </lineage>
</organism>
<dbReference type="PATRIC" id="fig|85874.4.peg.400"/>
<comment type="function">
    <text evidence="2">Required for morphogenesis under gluconeogenic growth conditions.</text>
</comment>
<evidence type="ECO:0000256" key="2">
    <source>
        <dbReference type="HAMAP-Rule" id="MF_00973"/>
    </source>
</evidence>
<dbReference type="InterPro" id="IPR010119">
    <property type="entry name" value="Gluconeogen_factor"/>
</dbReference>
<dbReference type="GO" id="GO:0008360">
    <property type="term" value="P:regulation of cell shape"/>
    <property type="evidence" value="ECO:0007669"/>
    <property type="project" value="UniProtKB-UniRule"/>
</dbReference>
<reference evidence="4" key="1">
    <citation type="journal article" date="2015" name="MBio">
        <title>Genome-Resolved Metagenomic Analysis Reveals Roles for Candidate Phyla and Other Microbial Community Members in Biogeochemical Transformations in Oil Reservoirs.</title>
        <authorList>
            <person name="Hu P."/>
            <person name="Tom L."/>
            <person name="Singh A."/>
            <person name="Thomas B.C."/>
            <person name="Baker B.J."/>
            <person name="Piceno Y.M."/>
            <person name="Andersen G.L."/>
            <person name="Banfield J.F."/>
        </authorList>
    </citation>
    <scope>NUCLEOTIDE SEQUENCE [LARGE SCALE GENOMIC DNA]</scope>
</reference>
<dbReference type="InterPro" id="IPR002882">
    <property type="entry name" value="CofD"/>
</dbReference>
<comment type="subcellular location">
    <subcellularLocation>
        <location evidence="2">Cytoplasm</location>
    </subcellularLocation>
</comment>
<evidence type="ECO:0000313" key="4">
    <source>
        <dbReference type="Proteomes" id="UP000053326"/>
    </source>
</evidence>
<comment type="caution">
    <text evidence="3">The sequence shown here is derived from an EMBL/GenBank/DDBJ whole genome shotgun (WGS) entry which is preliminary data.</text>
</comment>
<dbReference type="SUPFAM" id="SSF142338">
    <property type="entry name" value="CofD-like"/>
    <property type="match status" value="1"/>
</dbReference>
<dbReference type="PANTHER" id="PTHR30135">
    <property type="entry name" value="UNCHARACTERIZED PROTEIN YVCK-RELATED"/>
    <property type="match status" value="1"/>
</dbReference>
<dbReference type="NCBIfam" id="TIGR01826">
    <property type="entry name" value="CofD_related"/>
    <property type="match status" value="1"/>
</dbReference>
<dbReference type="GO" id="GO:0043743">
    <property type="term" value="F:LPPG:FO 2-phospho-L-lactate transferase activity"/>
    <property type="evidence" value="ECO:0007669"/>
    <property type="project" value="InterPro"/>
</dbReference>
<dbReference type="Proteomes" id="UP000053326">
    <property type="component" value="Unassembled WGS sequence"/>
</dbReference>
<dbReference type="AlphaFoldDB" id="A0A101FFZ7"/>
<dbReference type="CDD" id="cd07187">
    <property type="entry name" value="YvcK_like"/>
    <property type="match status" value="1"/>
</dbReference>
<dbReference type="Pfam" id="PF01933">
    <property type="entry name" value="CofD"/>
    <property type="match status" value="1"/>
</dbReference>
<dbReference type="Gene3D" id="3.40.50.10680">
    <property type="entry name" value="CofD-like domains"/>
    <property type="match status" value="1"/>
</dbReference>
<sequence length="348" mass="37638">MGLSSLYTLLYRFYRRQFLRLGPRVVAVGGGTGLPVLLRGLKKYTENITAIVTVADDGGSSGRLRGEFGILPPGDIRNCLVALAETETLMDKLFHYRFAQGDGLTGHSLGNLLLTALTDITGDFQTAIREASRVLKVRGQVLPSTLHQVTLHAELADGTVISGESTLPLAGAPLKRVFLTPESCSPVPEAIHAIYRADLILLGPGSLFTSVLSNLLVPGIASAIKQSRAVKCYICNIMTQPGETTNYTASDHLRAIYNHVGHGWIDYVLVNTKKIAQASLEKYARQGAAPVKIDYGALEKMGVKVLKADLLDERELVRHDPEKLGRAVLMLLGGHVPPGGRGRPSRER</sequence>
<dbReference type="EMBL" id="LGFO01000128">
    <property type="protein sequence ID" value="KUK36272.1"/>
    <property type="molecule type" value="Genomic_DNA"/>
</dbReference>
<gene>
    <name evidence="3" type="ORF">XD66_1018</name>
</gene>
<dbReference type="InterPro" id="IPR038136">
    <property type="entry name" value="CofD-like_dom_sf"/>
</dbReference>
<dbReference type="HAMAP" id="MF_00973">
    <property type="entry name" value="Gluconeogen_factor"/>
    <property type="match status" value="1"/>
</dbReference>
<protein>
    <recommendedName>
        <fullName evidence="2">Putative gluconeogenesis factor</fullName>
    </recommendedName>
</protein>